<organism evidence="1 2">
    <name type="scientific">Thalictrum thalictroides</name>
    <name type="common">Rue-anemone</name>
    <name type="synonym">Anemone thalictroides</name>
    <dbReference type="NCBI Taxonomy" id="46969"/>
    <lineage>
        <taxon>Eukaryota</taxon>
        <taxon>Viridiplantae</taxon>
        <taxon>Streptophyta</taxon>
        <taxon>Embryophyta</taxon>
        <taxon>Tracheophyta</taxon>
        <taxon>Spermatophyta</taxon>
        <taxon>Magnoliopsida</taxon>
        <taxon>Ranunculales</taxon>
        <taxon>Ranunculaceae</taxon>
        <taxon>Thalictroideae</taxon>
        <taxon>Thalictrum</taxon>
    </lineage>
</organism>
<proteinExistence type="predicted"/>
<accession>A0A7J6WSC6</accession>
<dbReference type="OrthoDB" id="18170at2759"/>
<gene>
    <name evidence="1" type="ORF">FRX31_010500</name>
</gene>
<evidence type="ECO:0000313" key="2">
    <source>
        <dbReference type="Proteomes" id="UP000554482"/>
    </source>
</evidence>
<reference evidence="1 2" key="1">
    <citation type="submission" date="2020-06" db="EMBL/GenBank/DDBJ databases">
        <title>Transcriptomic and genomic resources for Thalictrum thalictroides and T. hernandezii: Facilitating candidate gene discovery in an emerging model plant lineage.</title>
        <authorList>
            <person name="Arias T."/>
            <person name="Riano-Pachon D.M."/>
            <person name="Di Stilio V.S."/>
        </authorList>
    </citation>
    <scope>NUCLEOTIDE SEQUENCE [LARGE SCALE GENOMIC DNA]</scope>
    <source>
        <strain evidence="2">cv. WT478/WT964</strain>
        <tissue evidence="1">Leaves</tissue>
    </source>
</reference>
<protein>
    <submittedName>
        <fullName evidence="1">Uncharacterized protein</fullName>
    </submittedName>
</protein>
<name>A0A7J6WSC6_THATH</name>
<keyword evidence="2" id="KW-1185">Reference proteome</keyword>
<sequence length="141" mass="15926">MTVMWFSRASRKLKPSPISFLLTQSISDHLALVSQVNQLSKVSHKPTIHPKISETKFGFSNNRWIGDVQSAKKFYRSDLNVYFSSICTSSGSLEGANNGGKQQDDEKSLSWIDLYLPKSVRPYAHLARLDKPIGTWLLAWP</sequence>
<comment type="caution">
    <text evidence="1">The sequence shown here is derived from an EMBL/GenBank/DDBJ whole genome shotgun (WGS) entry which is preliminary data.</text>
</comment>
<feature type="non-terminal residue" evidence="1">
    <location>
        <position position="141"/>
    </location>
</feature>
<dbReference type="EMBL" id="JABWDY010011313">
    <property type="protein sequence ID" value="KAF5199913.1"/>
    <property type="molecule type" value="Genomic_DNA"/>
</dbReference>
<dbReference type="Proteomes" id="UP000554482">
    <property type="component" value="Unassembled WGS sequence"/>
</dbReference>
<evidence type="ECO:0000313" key="1">
    <source>
        <dbReference type="EMBL" id="KAF5199913.1"/>
    </source>
</evidence>
<dbReference type="AlphaFoldDB" id="A0A7J6WSC6"/>